<evidence type="ECO:0000313" key="2">
    <source>
        <dbReference type="EMBL" id="SDE05282.1"/>
    </source>
</evidence>
<protein>
    <submittedName>
        <fullName evidence="2">Uncharacterized protein</fullName>
    </submittedName>
</protein>
<keyword evidence="1" id="KW-0472">Membrane</keyword>
<dbReference type="STRING" id="637679.GCA_001550055_01932"/>
<dbReference type="AlphaFoldDB" id="A0A1G6ZRY7"/>
<accession>A0A1G6ZRY7</accession>
<evidence type="ECO:0000313" key="3">
    <source>
        <dbReference type="Proteomes" id="UP000183685"/>
    </source>
</evidence>
<sequence>MVYSVSFPLLPLIVAVLLVFIALYFKQRLGAVVLIVLVTGLYAEHYNRQILRKDTCLEHATFQINGKPEAFSGIYVQLSRKYTWAELDAVFRELPLNRYGKSASPLTFVDADIAKSNFYEPQRHRFAREVFHSNKICWPRPSSPWLDNETFLEIHERLKRAGTCFRITPVKALSEVKQSDCWGNSNWNYCAVTEATQENLSIPTFKTERKNIEVVAWPSQMPAEVITRSLEASDGSWSAQSTTVQYGQDLDSWLSQLTGWFSGSRTVANSCFGRPLLPTVYHMLKPENEKIKRVQ</sequence>
<dbReference type="EMBL" id="FNAK01000004">
    <property type="protein sequence ID" value="SDE05282.1"/>
    <property type="molecule type" value="Genomic_DNA"/>
</dbReference>
<organism evidence="2 3">
    <name type="scientific">Kordiimonas lacus</name>
    <dbReference type="NCBI Taxonomy" id="637679"/>
    <lineage>
        <taxon>Bacteria</taxon>
        <taxon>Pseudomonadati</taxon>
        <taxon>Pseudomonadota</taxon>
        <taxon>Alphaproteobacteria</taxon>
        <taxon>Kordiimonadales</taxon>
        <taxon>Kordiimonadaceae</taxon>
        <taxon>Kordiimonas</taxon>
    </lineage>
</organism>
<keyword evidence="1" id="KW-0812">Transmembrane</keyword>
<name>A0A1G6ZRY7_9PROT</name>
<feature type="transmembrane region" description="Helical" evidence="1">
    <location>
        <begin position="6"/>
        <end position="25"/>
    </location>
</feature>
<keyword evidence="1" id="KW-1133">Transmembrane helix</keyword>
<proteinExistence type="predicted"/>
<keyword evidence="3" id="KW-1185">Reference proteome</keyword>
<gene>
    <name evidence="2" type="ORF">SAMN04488071_1924</name>
</gene>
<evidence type="ECO:0000256" key="1">
    <source>
        <dbReference type="SAM" id="Phobius"/>
    </source>
</evidence>
<reference evidence="2 3" key="1">
    <citation type="submission" date="2016-10" db="EMBL/GenBank/DDBJ databases">
        <authorList>
            <person name="de Groot N.N."/>
        </authorList>
    </citation>
    <scope>NUCLEOTIDE SEQUENCE [LARGE SCALE GENOMIC DNA]</scope>
    <source>
        <strain evidence="2 3">CGMCC 1.9109</strain>
    </source>
</reference>
<dbReference type="RefSeq" id="WP_068304347.1">
    <property type="nucleotide sequence ID" value="NZ_FNAK01000004.1"/>
</dbReference>
<dbReference type="Proteomes" id="UP000183685">
    <property type="component" value="Unassembled WGS sequence"/>
</dbReference>